<sequence>MQKPNTYAAATTKFLCATICSQTREADFFSNAWEGSRLRIKLEDLVEPLKACVYLMPHLFFKSAPNVSIALISLTGPSHSFSKFETAVM</sequence>
<dbReference type="RefSeq" id="WP_317015100.1">
    <property type="nucleotide sequence ID" value="NZ_CP136511.1"/>
</dbReference>
<organism evidence="1 2">
    <name type="scientific">Paraburkholderia kirstenboschensis</name>
    <dbReference type="NCBI Taxonomy" id="1245436"/>
    <lineage>
        <taxon>Bacteria</taxon>
        <taxon>Pseudomonadati</taxon>
        <taxon>Pseudomonadota</taxon>
        <taxon>Betaproteobacteria</taxon>
        <taxon>Burkholderiales</taxon>
        <taxon>Burkholderiaceae</taxon>
        <taxon>Paraburkholderia</taxon>
    </lineage>
</organism>
<accession>A0ABZ0E8H8</accession>
<dbReference type="Proteomes" id="UP001302652">
    <property type="component" value="Chromosome 3"/>
</dbReference>
<name>A0ABZ0E8H8_9BURK</name>
<dbReference type="EMBL" id="CP136511">
    <property type="protein sequence ID" value="WOD13543.1"/>
    <property type="molecule type" value="Genomic_DNA"/>
</dbReference>
<evidence type="ECO:0000313" key="2">
    <source>
        <dbReference type="Proteomes" id="UP001302652"/>
    </source>
</evidence>
<proteinExistence type="predicted"/>
<evidence type="ECO:0000313" key="1">
    <source>
        <dbReference type="EMBL" id="WOD13543.1"/>
    </source>
</evidence>
<protein>
    <submittedName>
        <fullName evidence="1">Uncharacterized protein</fullName>
    </submittedName>
</protein>
<keyword evidence="2" id="KW-1185">Reference proteome</keyword>
<gene>
    <name evidence="1" type="ORF">RW095_05940</name>
</gene>
<reference evidence="1 2" key="1">
    <citation type="submission" date="2023-10" db="EMBL/GenBank/DDBJ databases">
        <title>Surface-active antibiotics is a multifunctional adaptation for post-fire microbes.</title>
        <authorList>
            <person name="Liu M.D."/>
            <person name="Du Y."/>
            <person name="Koupaei S.K."/>
            <person name="Kim N.R."/>
            <person name="Zhang W."/>
            <person name="Traxler M.F."/>
        </authorList>
    </citation>
    <scope>NUCLEOTIDE SEQUENCE [LARGE SCALE GENOMIC DNA]</scope>
    <source>
        <strain evidence="1 2">F3</strain>
    </source>
</reference>